<name>A0A133VGI6_9EURY</name>
<keyword evidence="4" id="KW-0808">Transferase</keyword>
<evidence type="ECO:0000256" key="5">
    <source>
        <dbReference type="ARBA" id="ARBA00022777"/>
    </source>
</evidence>
<dbReference type="PANTHER" id="PTHR43304">
    <property type="entry name" value="PHYTOCHROME-LIKE PROTEIN CPH1"/>
    <property type="match status" value="1"/>
</dbReference>
<dbReference type="SMART" id="SM00091">
    <property type="entry name" value="PAS"/>
    <property type="match status" value="4"/>
</dbReference>
<dbReference type="InterPro" id="IPR001789">
    <property type="entry name" value="Sig_transdc_resp-reg_receiver"/>
</dbReference>
<dbReference type="SMART" id="SM00086">
    <property type="entry name" value="PAC"/>
    <property type="match status" value="3"/>
</dbReference>
<evidence type="ECO:0000256" key="3">
    <source>
        <dbReference type="ARBA" id="ARBA00022553"/>
    </source>
</evidence>
<dbReference type="GO" id="GO:0004673">
    <property type="term" value="F:protein histidine kinase activity"/>
    <property type="evidence" value="ECO:0007669"/>
    <property type="project" value="UniProtKB-EC"/>
</dbReference>
<dbReference type="CDD" id="cd00156">
    <property type="entry name" value="REC"/>
    <property type="match status" value="1"/>
</dbReference>
<evidence type="ECO:0000313" key="10">
    <source>
        <dbReference type="EMBL" id="KXB05552.1"/>
    </source>
</evidence>
<dbReference type="Gene3D" id="3.30.450.20">
    <property type="entry name" value="PAS domain"/>
    <property type="match status" value="4"/>
</dbReference>
<dbReference type="EMBL" id="LHYC01000009">
    <property type="protein sequence ID" value="KXB05552.1"/>
    <property type="molecule type" value="Genomic_DNA"/>
</dbReference>
<comment type="catalytic activity">
    <reaction evidence="1">
        <text>ATP + protein L-histidine = ADP + protein N-phospho-L-histidine.</text>
        <dbReference type="EC" id="2.7.13.3"/>
    </reaction>
</comment>
<keyword evidence="5" id="KW-0418">Kinase</keyword>
<dbReference type="Gene3D" id="3.40.50.2300">
    <property type="match status" value="1"/>
</dbReference>
<accession>A0A133VGI6</accession>
<evidence type="ECO:0000256" key="2">
    <source>
        <dbReference type="ARBA" id="ARBA00012438"/>
    </source>
</evidence>
<dbReference type="SMART" id="SM00448">
    <property type="entry name" value="REC"/>
    <property type="match status" value="1"/>
</dbReference>
<dbReference type="InterPro" id="IPR000700">
    <property type="entry name" value="PAS-assoc_C"/>
</dbReference>
<dbReference type="Pfam" id="PF00072">
    <property type="entry name" value="Response_reg"/>
    <property type="match status" value="1"/>
</dbReference>
<dbReference type="InterPro" id="IPR000014">
    <property type="entry name" value="PAS"/>
</dbReference>
<keyword evidence="11" id="KW-1185">Reference proteome</keyword>
<feature type="domain" description="PAS" evidence="8">
    <location>
        <begin position="147"/>
        <end position="201"/>
    </location>
</feature>
<dbReference type="CDD" id="cd00130">
    <property type="entry name" value="PAS"/>
    <property type="match status" value="3"/>
</dbReference>
<dbReference type="SUPFAM" id="SSF55785">
    <property type="entry name" value="PYP-like sensor domain (PAS domain)"/>
    <property type="match status" value="4"/>
</dbReference>
<proteinExistence type="predicted"/>
<dbReference type="PROSITE" id="PS50112">
    <property type="entry name" value="PAS"/>
    <property type="match status" value="2"/>
</dbReference>
<dbReference type="Pfam" id="PF08448">
    <property type="entry name" value="PAS_4"/>
    <property type="match status" value="3"/>
</dbReference>
<evidence type="ECO:0000313" key="11">
    <source>
        <dbReference type="Proteomes" id="UP000070549"/>
    </source>
</evidence>
<dbReference type="EC" id="2.7.13.3" evidence="2"/>
<dbReference type="InterPro" id="IPR035965">
    <property type="entry name" value="PAS-like_dom_sf"/>
</dbReference>
<evidence type="ECO:0000259" key="9">
    <source>
        <dbReference type="PROSITE" id="PS50113"/>
    </source>
</evidence>
<gene>
    <name evidence="10" type="ORF">AKJ49_00525</name>
</gene>
<dbReference type="Proteomes" id="UP000070549">
    <property type="component" value="Unassembled WGS sequence"/>
</dbReference>
<comment type="caution">
    <text evidence="10">The sequence shown here is derived from an EMBL/GenBank/DDBJ whole genome shotgun (WGS) entry which is preliminary data.</text>
</comment>
<feature type="domain" description="PAS" evidence="8">
    <location>
        <begin position="277"/>
        <end position="350"/>
    </location>
</feature>
<dbReference type="InterPro" id="IPR001610">
    <property type="entry name" value="PAC"/>
</dbReference>
<feature type="modified residue" description="4-aspartylphosphate" evidence="6">
    <location>
        <position position="65"/>
    </location>
</feature>
<dbReference type="NCBIfam" id="TIGR00229">
    <property type="entry name" value="sensory_box"/>
    <property type="match status" value="3"/>
</dbReference>
<dbReference type="PROSITE" id="PS50110">
    <property type="entry name" value="RESPONSE_REGULATORY"/>
    <property type="match status" value="1"/>
</dbReference>
<dbReference type="SUPFAM" id="SSF52172">
    <property type="entry name" value="CheY-like"/>
    <property type="match status" value="1"/>
</dbReference>
<dbReference type="InterPro" id="IPR013656">
    <property type="entry name" value="PAS_4"/>
</dbReference>
<reference evidence="10 11" key="1">
    <citation type="journal article" date="2016" name="Sci. Rep.">
        <title>Metabolic traits of an uncultured archaeal lineage -MSBL1- from brine pools of the Red Sea.</title>
        <authorList>
            <person name="Mwirichia R."/>
            <person name="Alam I."/>
            <person name="Rashid M."/>
            <person name="Vinu M."/>
            <person name="Ba-Alawi W."/>
            <person name="Anthony Kamau A."/>
            <person name="Kamanda Ngugi D."/>
            <person name="Goker M."/>
            <person name="Klenk H.P."/>
            <person name="Bajic V."/>
            <person name="Stingl U."/>
        </authorList>
    </citation>
    <scope>NUCLEOTIDE SEQUENCE [LARGE SCALE GENOMIC DNA]</scope>
    <source>
        <strain evidence="10">SCGC-AAA382A03</strain>
    </source>
</reference>
<organism evidence="10 11">
    <name type="scientific">candidate division MSBL1 archaeon SCGC-AAA382A03</name>
    <dbReference type="NCBI Taxonomy" id="1698278"/>
    <lineage>
        <taxon>Archaea</taxon>
        <taxon>Methanobacteriati</taxon>
        <taxon>Methanobacteriota</taxon>
        <taxon>candidate division MSBL1</taxon>
    </lineage>
</organism>
<feature type="domain" description="PAC" evidence="9">
    <location>
        <begin position="354"/>
        <end position="407"/>
    </location>
</feature>
<evidence type="ECO:0000256" key="1">
    <source>
        <dbReference type="ARBA" id="ARBA00000085"/>
    </source>
</evidence>
<dbReference type="AlphaFoldDB" id="A0A133VGI6"/>
<sequence length="668" mass="77335">MAFDSYVLGGGQMKVLLVDDETSILDQGKIFLKKEDDRLDVETTSSVEKALEMLNNSKYDVIVSDYQMPETDGLEFLETVREERNSDVPFIIFTGKGREEVAMEALNLGVDRYLEKGGSLKSQYGVLADAIVQEVERGKAERRLKKAKDRAQKYLNIADVIIVAQDRNQEVIEINERGCEILGYDKDEIIGKNWYENFMPERVRKDVLKGATKPLMNGRVEEGKRYENPIVTKDGEERIISWKNSVIRDDDGETIGILSSGRDITERKKAEEKLKESEERLDLALEGTKAGLWDWNVQTGETVFDERWAEIVGYELEELEPVSIETWKELAHPEDLERSDELLEKHFDGETDFYEFEGRMKHKDGQWVWVQDRGKVVEWDDEGNPVRMTGTHVDITERKRREENLKRYKKAVQSSDNSIYMIDKDYRYVFANDEHISRLLDDGKIPSRNKDEVVGRKYAEIHLDEETDALKDNVGRVLEKGKPVTEEYEFNTVDRWSSRTYSPVKDRESGEIEGIIIVSEDITERKERERELQTYADVFDNVPVGLHIYRLERPDDDSSLRMIYANKITETYTSIPVEEVVSKTLDESFPGLREMGIPQAYAEVARTGKAKELGDVHYGDEKVPDRWFNVRAFPLPDNCVGASFTDITERKKAEEELEEARDDYRVRR</sequence>
<feature type="domain" description="PAC" evidence="9">
    <location>
        <begin position="224"/>
        <end position="276"/>
    </location>
</feature>
<dbReference type="GO" id="GO:0000160">
    <property type="term" value="P:phosphorelay signal transduction system"/>
    <property type="evidence" value="ECO:0007669"/>
    <property type="project" value="InterPro"/>
</dbReference>
<dbReference type="PROSITE" id="PS50113">
    <property type="entry name" value="PAC"/>
    <property type="match status" value="2"/>
</dbReference>
<dbReference type="InterPro" id="IPR013655">
    <property type="entry name" value="PAS_fold_3"/>
</dbReference>
<dbReference type="Pfam" id="PF08447">
    <property type="entry name" value="PAS_3"/>
    <property type="match status" value="1"/>
</dbReference>
<keyword evidence="3 6" id="KW-0597">Phosphoprotein</keyword>
<dbReference type="InterPro" id="IPR011006">
    <property type="entry name" value="CheY-like_superfamily"/>
</dbReference>
<evidence type="ECO:0000259" key="8">
    <source>
        <dbReference type="PROSITE" id="PS50112"/>
    </source>
</evidence>
<evidence type="ECO:0000259" key="7">
    <source>
        <dbReference type="PROSITE" id="PS50110"/>
    </source>
</evidence>
<evidence type="ECO:0000256" key="4">
    <source>
        <dbReference type="ARBA" id="ARBA00022679"/>
    </source>
</evidence>
<feature type="domain" description="Response regulatory" evidence="7">
    <location>
        <begin position="14"/>
        <end position="131"/>
    </location>
</feature>
<protein>
    <recommendedName>
        <fullName evidence="2">histidine kinase</fullName>
        <ecNumber evidence="2">2.7.13.3</ecNumber>
    </recommendedName>
</protein>
<evidence type="ECO:0000256" key="6">
    <source>
        <dbReference type="PROSITE-ProRule" id="PRU00169"/>
    </source>
</evidence>
<dbReference type="InterPro" id="IPR052162">
    <property type="entry name" value="Sensor_kinase/Photoreceptor"/>
</dbReference>
<dbReference type="PANTHER" id="PTHR43304:SF1">
    <property type="entry name" value="PAC DOMAIN-CONTAINING PROTEIN"/>
    <property type="match status" value="1"/>
</dbReference>